<dbReference type="PANTHER" id="PTHR34583:SF2">
    <property type="entry name" value="ANTIPORTER SUBUNIT MNHC2-RELATED"/>
    <property type="match status" value="1"/>
</dbReference>
<dbReference type="InterPro" id="IPR050601">
    <property type="entry name" value="CPA3_antiporter_subunitC"/>
</dbReference>
<keyword evidence="9" id="KW-1185">Reference proteome</keyword>
<protein>
    <submittedName>
        <fullName evidence="8">Multicomponent Na+:H+ antiporter subunit C</fullName>
    </submittedName>
</protein>
<dbReference type="InterPro" id="IPR039428">
    <property type="entry name" value="NUOK/Mnh_C1-like"/>
</dbReference>
<gene>
    <name evidence="8" type="ORF">SAMN05421803_101678</name>
</gene>
<organism evidence="8 9">
    <name type="scientific">Nocardiopsis flavescens</name>
    <dbReference type="NCBI Taxonomy" id="758803"/>
    <lineage>
        <taxon>Bacteria</taxon>
        <taxon>Bacillati</taxon>
        <taxon>Actinomycetota</taxon>
        <taxon>Actinomycetes</taxon>
        <taxon>Streptosporangiales</taxon>
        <taxon>Nocardiopsidaceae</taxon>
        <taxon>Nocardiopsis</taxon>
    </lineage>
</organism>
<dbReference type="Proteomes" id="UP000184452">
    <property type="component" value="Unassembled WGS sequence"/>
</dbReference>
<dbReference type="AlphaFoldDB" id="A0A1M6CEK9"/>
<evidence type="ECO:0000256" key="3">
    <source>
        <dbReference type="ARBA" id="ARBA00022475"/>
    </source>
</evidence>
<evidence type="ECO:0000256" key="5">
    <source>
        <dbReference type="ARBA" id="ARBA00022989"/>
    </source>
</evidence>
<evidence type="ECO:0000256" key="6">
    <source>
        <dbReference type="ARBA" id="ARBA00023136"/>
    </source>
</evidence>
<keyword evidence="3" id="KW-1003">Cell membrane</keyword>
<dbReference type="Gene3D" id="1.10.287.3510">
    <property type="match status" value="1"/>
</dbReference>
<keyword evidence="6 7" id="KW-0472">Membrane</keyword>
<dbReference type="EMBL" id="FQZK01000001">
    <property type="protein sequence ID" value="SHI59353.1"/>
    <property type="molecule type" value="Genomic_DNA"/>
</dbReference>
<name>A0A1M6CEK9_9ACTN</name>
<evidence type="ECO:0000256" key="4">
    <source>
        <dbReference type="ARBA" id="ARBA00022692"/>
    </source>
</evidence>
<evidence type="ECO:0000256" key="2">
    <source>
        <dbReference type="ARBA" id="ARBA00010388"/>
    </source>
</evidence>
<sequence length="102" mass="10513">MTLALTIGVLTAGAVYLILQRGMVRIVLGFVLLSHAANLLLMSAGGVFHRGAPLLGRSATEALADPLPQAFVLTAIVIAFSITVYMLTLAATGTGDETEDAS</sequence>
<comment type="similarity">
    <text evidence="2">Belongs to the CPA3 antiporters (TC 2.A.63) subunit C family.</text>
</comment>
<reference evidence="8 9" key="1">
    <citation type="submission" date="2016-11" db="EMBL/GenBank/DDBJ databases">
        <authorList>
            <person name="Jaros S."/>
            <person name="Januszkiewicz K."/>
            <person name="Wedrychowicz H."/>
        </authorList>
    </citation>
    <scope>NUCLEOTIDE SEQUENCE [LARGE SCALE GENOMIC DNA]</scope>
    <source>
        <strain evidence="8 9">CGMCC 4.5723</strain>
    </source>
</reference>
<dbReference type="GO" id="GO:0005886">
    <property type="term" value="C:plasma membrane"/>
    <property type="evidence" value="ECO:0007669"/>
    <property type="project" value="UniProtKB-SubCell"/>
</dbReference>
<dbReference type="OrthoDB" id="9799219at2"/>
<dbReference type="STRING" id="758803.SAMN05421803_101678"/>
<dbReference type="PANTHER" id="PTHR34583">
    <property type="entry name" value="ANTIPORTER SUBUNIT MNHC2-RELATED"/>
    <property type="match status" value="1"/>
</dbReference>
<comment type="subcellular location">
    <subcellularLocation>
        <location evidence="1">Cell membrane</location>
        <topology evidence="1">Multi-pass membrane protein</topology>
    </subcellularLocation>
</comment>
<dbReference type="RefSeq" id="WP_073374711.1">
    <property type="nucleotide sequence ID" value="NZ_FQZK01000001.1"/>
</dbReference>
<feature type="transmembrane region" description="Helical" evidence="7">
    <location>
        <begin position="70"/>
        <end position="92"/>
    </location>
</feature>
<evidence type="ECO:0000256" key="1">
    <source>
        <dbReference type="ARBA" id="ARBA00004651"/>
    </source>
</evidence>
<evidence type="ECO:0000256" key="7">
    <source>
        <dbReference type="SAM" id="Phobius"/>
    </source>
</evidence>
<keyword evidence="4 7" id="KW-0812">Transmembrane</keyword>
<feature type="transmembrane region" description="Helical" evidence="7">
    <location>
        <begin position="24"/>
        <end position="49"/>
    </location>
</feature>
<evidence type="ECO:0000313" key="9">
    <source>
        <dbReference type="Proteomes" id="UP000184452"/>
    </source>
</evidence>
<evidence type="ECO:0000313" key="8">
    <source>
        <dbReference type="EMBL" id="SHI59353.1"/>
    </source>
</evidence>
<accession>A0A1M6CEK9</accession>
<proteinExistence type="inferred from homology"/>
<keyword evidence="5 7" id="KW-1133">Transmembrane helix</keyword>
<dbReference type="Pfam" id="PF00420">
    <property type="entry name" value="Oxidored_q2"/>
    <property type="match status" value="1"/>
</dbReference>